<name>A0ABQ6VGT9_9CORY</name>
<sequence length="120" mass="13606">MKSVLPKTWSNNPTEWLNRQIRRRTDVLGISPNRDAVVRLIGSVLVEQYGEWIQYKRYMSLTSLVHTRETITAGVIDNQRPNGKESAAWSQPTTVSGLDQNPSLNTVPDSEKTDTPLPWT</sequence>
<evidence type="ECO:0008006" key="9">
    <source>
        <dbReference type="Google" id="ProtNLM"/>
    </source>
</evidence>
<accession>A0ABQ6VGT9</accession>
<protein>
    <recommendedName>
        <fullName evidence="9">Mutator family transposase</fullName>
    </recommendedName>
</protein>
<evidence type="ECO:0000256" key="2">
    <source>
        <dbReference type="ARBA" id="ARBA00010961"/>
    </source>
</evidence>
<keyword evidence="3" id="KW-0815">Transposition</keyword>
<evidence type="ECO:0000256" key="1">
    <source>
        <dbReference type="ARBA" id="ARBA00002190"/>
    </source>
</evidence>
<evidence type="ECO:0000256" key="4">
    <source>
        <dbReference type="ARBA" id="ARBA00023125"/>
    </source>
</evidence>
<evidence type="ECO:0000256" key="5">
    <source>
        <dbReference type="ARBA" id="ARBA00023172"/>
    </source>
</evidence>
<dbReference type="EMBL" id="WBZJ01000001">
    <property type="protein sequence ID" value="KAB3523632.1"/>
    <property type="molecule type" value="Genomic_DNA"/>
</dbReference>
<dbReference type="Proteomes" id="UP000436181">
    <property type="component" value="Unassembled WGS sequence"/>
</dbReference>
<feature type="compositionally biased region" description="Polar residues" evidence="6">
    <location>
        <begin position="88"/>
        <end position="108"/>
    </location>
</feature>
<dbReference type="InterPro" id="IPR001207">
    <property type="entry name" value="Transposase_mutator"/>
</dbReference>
<keyword evidence="8" id="KW-1185">Reference proteome</keyword>
<evidence type="ECO:0000256" key="6">
    <source>
        <dbReference type="SAM" id="MobiDB-lite"/>
    </source>
</evidence>
<dbReference type="Pfam" id="PF00872">
    <property type="entry name" value="Transposase_mut"/>
    <property type="match status" value="1"/>
</dbReference>
<evidence type="ECO:0000256" key="3">
    <source>
        <dbReference type="ARBA" id="ARBA00022578"/>
    </source>
</evidence>
<keyword evidence="5" id="KW-0233">DNA recombination</keyword>
<evidence type="ECO:0000313" key="8">
    <source>
        <dbReference type="Proteomes" id="UP000436181"/>
    </source>
</evidence>
<comment type="function">
    <text evidence="1">Required for the transposition of the insertion element.</text>
</comment>
<comment type="similarity">
    <text evidence="2">Belongs to the transposase mutator family.</text>
</comment>
<proteinExistence type="inferred from homology"/>
<feature type="region of interest" description="Disordered" evidence="6">
    <location>
        <begin position="76"/>
        <end position="120"/>
    </location>
</feature>
<comment type="caution">
    <text evidence="7">The sequence shown here is derived from an EMBL/GenBank/DDBJ whole genome shotgun (WGS) entry which is preliminary data.</text>
</comment>
<evidence type="ECO:0000313" key="7">
    <source>
        <dbReference type="EMBL" id="KAB3523632.1"/>
    </source>
</evidence>
<keyword evidence="4" id="KW-0238">DNA-binding</keyword>
<gene>
    <name evidence="7" type="ORF">F8377_02780</name>
</gene>
<reference evidence="7 8" key="1">
    <citation type="submission" date="2019-10" db="EMBL/GenBank/DDBJ databases">
        <title>Corynebacterium sp novel species isolated from the respiratory tract of Marmot.</title>
        <authorList>
            <person name="Zhang G."/>
        </authorList>
    </citation>
    <scope>NUCLEOTIDE SEQUENCE [LARGE SCALE GENOMIC DNA]</scope>
    <source>
        <strain evidence="7 8">336</strain>
    </source>
</reference>
<organism evidence="7 8">
    <name type="scientific">Corynebacterium zhongnanshanii</name>
    <dbReference type="NCBI Taxonomy" id="2768834"/>
    <lineage>
        <taxon>Bacteria</taxon>
        <taxon>Bacillati</taxon>
        <taxon>Actinomycetota</taxon>
        <taxon>Actinomycetes</taxon>
        <taxon>Mycobacteriales</taxon>
        <taxon>Corynebacteriaceae</taxon>
        <taxon>Corynebacterium</taxon>
    </lineage>
</organism>